<organism evidence="1">
    <name type="scientific">marine sediment metagenome</name>
    <dbReference type="NCBI Taxonomy" id="412755"/>
    <lineage>
        <taxon>unclassified sequences</taxon>
        <taxon>metagenomes</taxon>
        <taxon>ecological metagenomes</taxon>
    </lineage>
</organism>
<sequence length="198" mass="22089">MKLNLCKKSGLHLTPVGDKEYVRLLNTEIDIDPEMLDMDQSIEMQIASGLPEEHDTWLMSALEEVATNSGTTIEEIVQGLRNDQFPEESISLLIASLQRAIQQGLIVDREFDLPGNMPEGIASKLNMKKKAEYSYSAQLISQMTQGLDRVSVNFTVDGAEAVVNFQGEGVEPQQYHIRVTPVSSVERQQETTGDRGEY</sequence>
<feature type="non-terminal residue" evidence="1">
    <location>
        <position position="198"/>
    </location>
</feature>
<accession>A0A0F9CND4</accession>
<gene>
    <name evidence="1" type="ORF">LCGC14_2301560</name>
</gene>
<reference evidence="1" key="1">
    <citation type="journal article" date="2015" name="Nature">
        <title>Complex archaea that bridge the gap between prokaryotes and eukaryotes.</title>
        <authorList>
            <person name="Spang A."/>
            <person name="Saw J.H."/>
            <person name="Jorgensen S.L."/>
            <person name="Zaremba-Niedzwiedzka K."/>
            <person name="Martijn J."/>
            <person name="Lind A.E."/>
            <person name="van Eijk R."/>
            <person name="Schleper C."/>
            <person name="Guy L."/>
            <person name="Ettema T.J."/>
        </authorList>
    </citation>
    <scope>NUCLEOTIDE SEQUENCE</scope>
</reference>
<dbReference type="EMBL" id="LAZR01032456">
    <property type="protein sequence ID" value="KKL50833.1"/>
    <property type="molecule type" value="Genomic_DNA"/>
</dbReference>
<protein>
    <submittedName>
        <fullName evidence="1">Uncharacterized protein</fullName>
    </submittedName>
</protein>
<comment type="caution">
    <text evidence="1">The sequence shown here is derived from an EMBL/GenBank/DDBJ whole genome shotgun (WGS) entry which is preliminary data.</text>
</comment>
<dbReference type="AlphaFoldDB" id="A0A0F9CND4"/>
<name>A0A0F9CND4_9ZZZZ</name>
<proteinExistence type="predicted"/>
<evidence type="ECO:0000313" key="1">
    <source>
        <dbReference type="EMBL" id="KKL50833.1"/>
    </source>
</evidence>